<protein>
    <recommendedName>
        <fullName evidence="5">ethanolamine kinase</fullName>
        <ecNumber evidence="5">2.7.1.82</ecNumber>
    </recommendedName>
</protein>
<dbReference type="Gene3D" id="3.90.1200.10">
    <property type="match status" value="1"/>
</dbReference>
<dbReference type="GO" id="GO:0004305">
    <property type="term" value="F:ethanolamine kinase activity"/>
    <property type="evidence" value="ECO:0007669"/>
    <property type="project" value="UniProtKB-EC"/>
</dbReference>
<keyword evidence="7" id="KW-0418">Kinase</keyword>
<organism evidence="6 7">
    <name type="scientific">Sipha flava</name>
    <name type="common">yellow sugarcane aphid</name>
    <dbReference type="NCBI Taxonomy" id="143950"/>
    <lineage>
        <taxon>Eukaryota</taxon>
        <taxon>Metazoa</taxon>
        <taxon>Ecdysozoa</taxon>
        <taxon>Arthropoda</taxon>
        <taxon>Hexapoda</taxon>
        <taxon>Insecta</taxon>
        <taxon>Pterygota</taxon>
        <taxon>Neoptera</taxon>
        <taxon>Paraneoptera</taxon>
        <taxon>Hemiptera</taxon>
        <taxon>Sternorrhyncha</taxon>
        <taxon>Aphidomorpha</taxon>
        <taxon>Aphidoidea</taxon>
        <taxon>Aphididae</taxon>
        <taxon>Sipha</taxon>
    </lineage>
</organism>
<reference evidence="7" key="1">
    <citation type="submission" date="2025-08" db="UniProtKB">
        <authorList>
            <consortium name="RefSeq"/>
        </authorList>
    </citation>
    <scope>IDENTIFICATION</scope>
    <source>
        <tissue evidence="7">Whole body</tissue>
    </source>
</reference>
<dbReference type="PANTHER" id="PTHR22603:SF66">
    <property type="entry name" value="ETHANOLAMINE KINASE"/>
    <property type="match status" value="1"/>
</dbReference>
<evidence type="ECO:0000256" key="2">
    <source>
        <dbReference type="ARBA" id="ARBA00023264"/>
    </source>
</evidence>
<dbReference type="SUPFAM" id="SSF56112">
    <property type="entry name" value="Protein kinase-like (PK-like)"/>
    <property type="match status" value="1"/>
</dbReference>
<gene>
    <name evidence="7" type="primary">LOC112682647</name>
</gene>
<keyword evidence="1" id="KW-0444">Lipid biosynthesis</keyword>
<dbReference type="GeneID" id="112682647"/>
<accession>A0A8B8FFH4</accession>
<dbReference type="Proteomes" id="UP000694846">
    <property type="component" value="Unplaced"/>
</dbReference>
<keyword evidence="2" id="KW-1208">Phospholipid metabolism</keyword>
<dbReference type="Gene3D" id="3.30.200.20">
    <property type="entry name" value="Phosphorylase Kinase, domain 1"/>
    <property type="match status" value="1"/>
</dbReference>
<dbReference type="GO" id="GO:0005737">
    <property type="term" value="C:cytoplasm"/>
    <property type="evidence" value="ECO:0007669"/>
    <property type="project" value="TreeGrafter"/>
</dbReference>
<dbReference type="OrthoDB" id="10267235at2759"/>
<sequence>MRSRADKFEISRSLARRPANDQPLYEVYKNIMNKNSSSVSTLENSANITFQSKNMSSIPHVPIFIEDDSIKSGSQIILKCIRPDWNIDNIRYKLFTDGITNKLIGLFNDSCLEDNAILIRVYGRNTEQIIDRDAELKNLKLLHHAGLAPNVYATFENGIAYKYIQGETLTMTMVREPSIYKLVAKTMARFHQLDVSTISDKTNESELWSKMEQFAGLIPKRFSSDSTDQQFRKIFTSGVEGLRSDIENIKMVLENIGSPIVFSHNDLLLNNIILQRDTGGNPVNVAFIDYEYAMLNYQAFDIANHFIEFAGVYEPDFSSHYPNIELQMDWLTFYLEEFLNESLDQSDQRVAVLKDQVDKLVIASHLLWTFWALVQTEISKINFDFLRYAQLRFEQYEKMKKLLNI</sequence>
<dbReference type="RefSeq" id="XP_025409100.1">
    <property type="nucleotide sequence ID" value="XM_025553315.1"/>
</dbReference>
<evidence type="ECO:0000256" key="1">
    <source>
        <dbReference type="ARBA" id="ARBA00023209"/>
    </source>
</evidence>
<keyword evidence="7" id="KW-0808">Transferase</keyword>
<evidence type="ECO:0000256" key="5">
    <source>
        <dbReference type="ARBA" id="ARBA00038874"/>
    </source>
</evidence>
<comment type="pathway">
    <text evidence="3">Phospholipid metabolism; phosphatidylethanolamine biosynthesis; phosphatidylethanolamine from ethanolamine: step 1/3.</text>
</comment>
<dbReference type="CTD" id="32585"/>
<evidence type="ECO:0000313" key="7">
    <source>
        <dbReference type="RefSeq" id="XP_025409100.1"/>
    </source>
</evidence>
<dbReference type="PANTHER" id="PTHR22603">
    <property type="entry name" value="CHOLINE/ETHANOALAMINE KINASE"/>
    <property type="match status" value="1"/>
</dbReference>
<evidence type="ECO:0000256" key="4">
    <source>
        <dbReference type="ARBA" id="ARBA00038211"/>
    </source>
</evidence>
<dbReference type="GO" id="GO:0006646">
    <property type="term" value="P:phosphatidylethanolamine biosynthetic process"/>
    <property type="evidence" value="ECO:0007669"/>
    <property type="project" value="TreeGrafter"/>
</dbReference>
<dbReference type="CDD" id="cd05157">
    <property type="entry name" value="ETNK_euk"/>
    <property type="match status" value="1"/>
</dbReference>
<keyword evidence="6" id="KW-1185">Reference proteome</keyword>
<keyword evidence="1" id="KW-0443">Lipid metabolism</keyword>
<dbReference type="AlphaFoldDB" id="A0A8B8FFH4"/>
<name>A0A8B8FFH4_9HEMI</name>
<evidence type="ECO:0000313" key="6">
    <source>
        <dbReference type="Proteomes" id="UP000694846"/>
    </source>
</evidence>
<dbReference type="Pfam" id="PF01633">
    <property type="entry name" value="Choline_kinase"/>
    <property type="match status" value="1"/>
</dbReference>
<dbReference type="InterPro" id="IPR011009">
    <property type="entry name" value="Kinase-like_dom_sf"/>
</dbReference>
<dbReference type="EC" id="2.7.1.82" evidence="5"/>
<proteinExistence type="inferred from homology"/>
<evidence type="ECO:0000256" key="3">
    <source>
        <dbReference type="ARBA" id="ARBA00037883"/>
    </source>
</evidence>
<comment type="similarity">
    <text evidence="4">Belongs to the choline/ethanolamine kinase family.</text>
</comment>
<keyword evidence="1" id="KW-0594">Phospholipid biosynthesis</keyword>